<keyword evidence="2" id="KW-1185">Reference proteome</keyword>
<sequence length="114" mass="12625">MVGCEMGKPGGRAAIGSVGPPLFATRTTKKSPFELMYGRVPRLPVDQEIGLWGDRRMSTLELAEARRLTNDALLAEQKRVLALLRGPDGNQLKYSDWHVRLTHDDEVVLVAVGR</sequence>
<name>A0A5J4NZ35_9TREM</name>
<accession>A0A5J4NZ35</accession>
<comment type="caution">
    <text evidence="1">The sequence shown here is derived from an EMBL/GenBank/DDBJ whole genome shotgun (WGS) entry which is preliminary data.</text>
</comment>
<dbReference type="AlphaFoldDB" id="A0A5J4NZ35"/>
<dbReference type="EMBL" id="QNGE01000305">
    <property type="protein sequence ID" value="KAA3680987.1"/>
    <property type="molecule type" value="Genomic_DNA"/>
</dbReference>
<reference evidence="1 2" key="1">
    <citation type="journal article" date="2019" name="Gigascience">
        <title>Whole-genome sequence of the oriental lung fluke Paragonimus westermani.</title>
        <authorList>
            <person name="Oey H."/>
            <person name="Zakrzewski M."/>
            <person name="Narain K."/>
            <person name="Devi K.R."/>
            <person name="Agatsuma T."/>
            <person name="Nawaratna S."/>
            <person name="Gobert G.N."/>
            <person name="Jones M.K."/>
            <person name="Ragan M.A."/>
            <person name="McManus D.P."/>
            <person name="Krause L."/>
        </authorList>
    </citation>
    <scope>NUCLEOTIDE SEQUENCE [LARGE SCALE GENOMIC DNA]</scope>
    <source>
        <strain evidence="1 2">IND2009</strain>
    </source>
</reference>
<protein>
    <submittedName>
        <fullName evidence="1">Uncharacterized protein</fullName>
    </submittedName>
</protein>
<organism evidence="1 2">
    <name type="scientific">Paragonimus westermani</name>
    <dbReference type="NCBI Taxonomy" id="34504"/>
    <lineage>
        <taxon>Eukaryota</taxon>
        <taxon>Metazoa</taxon>
        <taxon>Spiralia</taxon>
        <taxon>Lophotrochozoa</taxon>
        <taxon>Platyhelminthes</taxon>
        <taxon>Trematoda</taxon>
        <taxon>Digenea</taxon>
        <taxon>Plagiorchiida</taxon>
        <taxon>Troglotremata</taxon>
        <taxon>Troglotrematidae</taxon>
        <taxon>Paragonimus</taxon>
    </lineage>
</organism>
<evidence type="ECO:0000313" key="1">
    <source>
        <dbReference type="EMBL" id="KAA3680987.1"/>
    </source>
</evidence>
<gene>
    <name evidence="1" type="ORF">DEA37_0000207</name>
</gene>
<proteinExistence type="predicted"/>
<evidence type="ECO:0000313" key="2">
    <source>
        <dbReference type="Proteomes" id="UP000324629"/>
    </source>
</evidence>
<dbReference type="Proteomes" id="UP000324629">
    <property type="component" value="Unassembled WGS sequence"/>
</dbReference>